<evidence type="ECO:0000256" key="7">
    <source>
        <dbReference type="ARBA" id="ARBA00023136"/>
    </source>
</evidence>
<dbReference type="NCBIfam" id="TIGR00797">
    <property type="entry name" value="matE"/>
    <property type="match status" value="1"/>
</dbReference>
<keyword evidence="3" id="KW-0813">Transport</keyword>
<feature type="transmembrane region" description="Helical" evidence="9">
    <location>
        <begin position="361"/>
        <end position="380"/>
    </location>
</feature>
<evidence type="ECO:0008006" key="11">
    <source>
        <dbReference type="Google" id="ProtNLM"/>
    </source>
</evidence>
<evidence type="ECO:0000313" key="10">
    <source>
        <dbReference type="EMBL" id="CAD9584196.1"/>
    </source>
</evidence>
<dbReference type="InterPro" id="IPR002528">
    <property type="entry name" value="MATE_fam"/>
</dbReference>
<keyword evidence="4" id="KW-1003">Cell membrane</keyword>
<proteinExistence type="inferred from homology"/>
<evidence type="ECO:0000256" key="1">
    <source>
        <dbReference type="ARBA" id="ARBA00004651"/>
    </source>
</evidence>
<dbReference type="InterPro" id="IPR045069">
    <property type="entry name" value="MATE_euk"/>
</dbReference>
<dbReference type="PANTHER" id="PTHR11206">
    <property type="entry name" value="MULTIDRUG RESISTANCE PROTEIN"/>
    <property type="match status" value="1"/>
</dbReference>
<evidence type="ECO:0000256" key="5">
    <source>
        <dbReference type="ARBA" id="ARBA00022692"/>
    </source>
</evidence>
<dbReference type="EMBL" id="HBGZ01006415">
    <property type="protein sequence ID" value="CAD9584196.1"/>
    <property type="molecule type" value="Transcribed_RNA"/>
</dbReference>
<dbReference type="PIRSF" id="PIRSF006603">
    <property type="entry name" value="DinF"/>
    <property type="match status" value="1"/>
</dbReference>
<dbReference type="GO" id="GO:0005886">
    <property type="term" value="C:plasma membrane"/>
    <property type="evidence" value="ECO:0007669"/>
    <property type="project" value="UniProtKB-SubCell"/>
</dbReference>
<keyword evidence="7 9" id="KW-0472">Membrane</keyword>
<evidence type="ECO:0000256" key="3">
    <source>
        <dbReference type="ARBA" id="ARBA00022448"/>
    </source>
</evidence>
<evidence type="ECO:0000256" key="8">
    <source>
        <dbReference type="SAM" id="MobiDB-lite"/>
    </source>
</evidence>
<feature type="compositionally biased region" description="Basic and acidic residues" evidence="8">
    <location>
        <begin position="10"/>
        <end position="30"/>
    </location>
</feature>
<evidence type="ECO:0000256" key="2">
    <source>
        <dbReference type="ARBA" id="ARBA00010199"/>
    </source>
</evidence>
<feature type="transmembrane region" description="Helical" evidence="9">
    <location>
        <begin position="134"/>
        <end position="159"/>
    </location>
</feature>
<feature type="transmembrane region" description="Helical" evidence="9">
    <location>
        <begin position="460"/>
        <end position="481"/>
    </location>
</feature>
<comment type="similarity">
    <text evidence="2">Belongs to the multi antimicrobial extrusion (MATE) (TC 2.A.66.1) family.</text>
</comment>
<feature type="transmembrane region" description="Helical" evidence="9">
    <location>
        <begin position="283"/>
        <end position="309"/>
    </location>
</feature>
<keyword evidence="6 9" id="KW-1133">Transmembrane helix</keyword>
<feature type="transmembrane region" description="Helical" evidence="9">
    <location>
        <begin position="431"/>
        <end position="454"/>
    </location>
</feature>
<keyword evidence="5 9" id="KW-0812">Transmembrane</keyword>
<dbReference type="Pfam" id="PF01554">
    <property type="entry name" value="MatE"/>
    <property type="match status" value="2"/>
</dbReference>
<dbReference type="GO" id="GO:1990961">
    <property type="term" value="P:xenobiotic detoxification by transmembrane export across the plasma membrane"/>
    <property type="evidence" value="ECO:0007669"/>
    <property type="project" value="InterPro"/>
</dbReference>
<feature type="transmembrane region" description="Helical" evidence="9">
    <location>
        <begin position="201"/>
        <end position="221"/>
    </location>
</feature>
<evidence type="ECO:0000256" key="4">
    <source>
        <dbReference type="ARBA" id="ARBA00022475"/>
    </source>
</evidence>
<sequence>MVENSSVEEEPSHPDENDEGDVFRDDDLRHPPQSSSDIAADTPISHRNHLIDVTKITYPIILSEIFQNTLPLIDLAFVGQLGKDELAAAALATVWFNLWNSTMTGFMTAIDTFLAQSYGANQYDNFGAWTGSSLVVTMLATIIVSGVIAACGPAMHLFGQQPELADAAGEFSYRLIPGLFPFYGFKVFTKYLQSQNKLAPSVIIGIIANGLNALFNWGLIYRVGGGRGLGLMGAAWATSLTRAVQFVLIGLFLNTQKNKLKETWPTIQIENLRWHVIKPFIKLAISGALSISAEAWSFEVTTILSGLLGTVELDAHVICLNMATFLFLSFPFAIGIAASIRVGQLIGELKPVDAQRSTRMSFLLTLVFQIILIAIIVPFKDSLGGLFTSDEDVANLVADIIPIWCVFMIGDSVQAVTGGVLRGLGKQKLCLLLNILGFWVLGVPIGAALTFAAGLGVFGLWWGLVIGIYCTAIIGILILRFRMDWRKEAEKSIKRLSTLTSRSTKHNGIGDIMK</sequence>
<name>A0A7S2P862_9STRA</name>
<accession>A0A7S2P862</accession>
<feature type="transmembrane region" description="Helical" evidence="9">
    <location>
        <begin position="315"/>
        <end position="340"/>
    </location>
</feature>
<feature type="transmembrane region" description="Helical" evidence="9">
    <location>
        <begin position="233"/>
        <end position="253"/>
    </location>
</feature>
<gene>
    <name evidence="10" type="ORF">SMAR0320_LOCUS4513</name>
</gene>
<comment type="subcellular location">
    <subcellularLocation>
        <location evidence="1">Cell membrane</location>
        <topology evidence="1">Multi-pass membrane protein</topology>
    </subcellularLocation>
</comment>
<protein>
    <recommendedName>
        <fullName evidence="11">Multidrug and toxin extrusion protein</fullName>
    </recommendedName>
</protein>
<reference evidence="10" key="1">
    <citation type="submission" date="2021-01" db="EMBL/GenBank/DDBJ databases">
        <authorList>
            <person name="Corre E."/>
            <person name="Pelletier E."/>
            <person name="Niang G."/>
            <person name="Scheremetjew M."/>
            <person name="Finn R."/>
            <person name="Kale V."/>
            <person name="Holt S."/>
            <person name="Cochrane G."/>
            <person name="Meng A."/>
            <person name="Brown T."/>
            <person name="Cohen L."/>
        </authorList>
    </citation>
    <scope>NUCLEOTIDE SEQUENCE</scope>
    <source>
        <strain evidence="10">SM1012Den-03</strain>
    </source>
</reference>
<dbReference type="AlphaFoldDB" id="A0A7S2P862"/>
<feature type="region of interest" description="Disordered" evidence="8">
    <location>
        <begin position="1"/>
        <end position="41"/>
    </location>
</feature>
<evidence type="ECO:0000256" key="6">
    <source>
        <dbReference type="ARBA" id="ARBA00022989"/>
    </source>
</evidence>
<dbReference type="GO" id="GO:0042910">
    <property type="term" value="F:xenobiotic transmembrane transporter activity"/>
    <property type="evidence" value="ECO:0007669"/>
    <property type="project" value="InterPro"/>
</dbReference>
<organism evidence="10">
    <name type="scientific">Skeletonema marinoi</name>
    <dbReference type="NCBI Taxonomy" id="267567"/>
    <lineage>
        <taxon>Eukaryota</taxon>
        <taxon>Sar</taxon>
        <taxon>Stramenopiles</taxon>
        <taxon>Ochrophyta</taxon>
        <taxon>Bacillariophyta</taxon>
        <taxon>Coscinodiscophyceae</taxon>
        <taxon>Thalassiosirophycidae</taxon>
        <taxon>Thalassiosirales</taxon>
        <taxon>Skeletonemataceae</taxon>
        <taxon>Skeletonema</taxon>
        <taxon>Skeletonema marinoi-dohrnii complex</taxon>
    </lineage>
</organism>
<dbReference type="GO" id="GO:0015297">
    <property type="term" value="F:antiporter activity"/>
    <property type="evidence" value="ECO:0007669"/>
    <property type="project" value="InterPro"/>
</dbReference>
<dbReference type="CDD" id="cd13132">
    <property type="entry name" value="MATE_eukaryotic"/>
    <property type="match status" value="1"/>
</dbReference>
<evidence type="ECO:0000256" key="9">
    <source>
        <dbReference type="SAM" id="Phobius"/>
    </source>
</evidence>
<dbReference type="InterPro" id="IPR048279">
    <property type="entry name" value="MdtK-like"/>
</dbReference>